<gene>
    <name evidence="1" type="ORF">FB460_1244</name>
</gene>
<dbReference type="AlphaFoldDB" id="A0A542ZSU9"/>
<evidence type="ECO:0000313" key="2">
    <source>
        <dbReference type="Proteomes" id="UP000316196"/>
    </source>
</evidence>
<dbReference type="PANTHER" id="PTHR33361">
    <property type="entry name" value="GLR0591 PROTEIN"/>
    <property type="match status" value="1"/>
</dbReference>
<name>A0A542ZSU9_9ACTN</name>
<accession>A0A542ZSU9</accession>
<dbReference type="EMBL" id="VFOR01000001">
    <property type="protein sequence ID" value="TQL63432.1"/>
    <property type="molecule type" value="Genomic_DNA"/>
</dbReference>
<evidence type="ECO:0000313" key="1">
    <source>
        <dbReference type="EMBL" id="TQL63432.1"/>
    </source>
</evidence>
<proteinExistence type="predicted"/>
<dbReference type="PANTHER" id="PTHR33361:SF2">
    <property type="entry name" value="DUF885 DOMAIN-CONTAINING PROTEIN"/>
    <property type="match status" value="1"/>
</dbReference>
<reference evidence="1 2" key="1">
    <citation type="submission" date="2019-06" db="EMBL/GenBank/DDBJ databases">
        <title>Sequencing the genomes of 1000 actinobacteria strains.</title>
        <authorList>
            <person name="Klenk H.-P."/>
        </authorList>
    </citation>
    <scope>NUCLEOTIDE SEQUENCE [LARGE SCALE GENOMIC DNA]</scope>
    <source>
        <strain evidence="1 2">DSM 8251</strain>
    </source>
</reference>
<sequence>MSTAPRTPSPLDAASEEYVHRIAVLDPTAAMEWGIGDNHGDLPDFSPAFHEAIAAEARDFLRRVDELEPGFDTVDEVTAAAARDRMGLIRELHDAGEDVREVNNITTPVQTIRTLLTMHDTSTAEGREQATSQLACVPQALAGYRESLEQAAARGLPAARRQILLLAGQCDDLASSDSMLADIAGDEPPAGFAEALDAARAAHAEFATWLREELAPRSPEAEAVGRDRYALLSRQWVGDEVDLDEAYAWGQDRLREIIAEQEDVAAELYGAGTGVDEALQRLNDDPACQIHGVDALKAWMQETADGAIAALDGVHFDVPAEIRTIECCIDPSGTGGIYYVPPSADFTRPGRMYWAVPAGETTFARWQELTTVYHEGVPGHHLQLGQALVEPDLNLWRRVDSFTSGHGEGWALYAEKLMAELGFHDDPGTRMGVLDAQRLRAARVVLDIGYHLGLPMPPADIGVDAHAWTPDSAFAFLRRHVAMGEGFLTFERDRYLGWAGQALSYALGQRIWEELRAAYPGDAKDFHSNALALGGLPLRVLRETLGGAASPAVDSVDA</sequence>
<comment type="caution">
    <text evidence="1">The sequence shown here is derived from an EMBL/GenBank/DDBJ whole genome shotgun (WGS) entry which is preliminary data.</text>
</comment>
<dbReference type="InterPro" id="IPR010281">
    <property type="entry name" value="DUF885"/>
</dbReference>
<keyword evidence="2" id="KW-1185">Reference proteome</keyword>
<dbReference type="Proteomes" id="UP000316196">
    <property type="component" value="Unassembled WGS sequence"/>
</dbReference>
<dbReference type="Pfam" id="PF05960">
    <property type="entry name" value="DUF885"/>
    <property type="match status" value="1"/>
</dbReference>
<protein>
    <submittedName>
        <fullName evidence="1">Uncharacterized protein (DUF885 family)</fullName>
    </submittedName>
</protein>
<dbReference type="RefSeq" id="WP_142093154.1">
    <property type="nucleotide sequence ID" value="NZ_BAAAMD010000002.1"/>
</dbReference>
<organism evidence="1 2">
    <name type="scientific">Propioniferax innocua</name>
    <dbReference type="NCBI Taxonomy" id="1753"/>
    <lineage>
        <taxon>Bacteria</taxon>
        <taxon>Bacillati</taxon>
        <taxon>Actinomycetota</taxon>
        <taxon>Actinomycetes</taxon>
        <taxon>Propionibacteriales</taxon>
        <taxon>Propionibacteriaceae</taxon>
        <taxon>Propioniferax</taxon>
    </lineage>
</organism>
<dbReference type="OrthoDB" id="9760040at2"/>